<dbReference type="OrthoDB" id="3801533at2759"/>
<dbReference type="InParanoid" id="E5AF13"/>
<gene>
    <name evidence="1" type="ORF">LEMA_P005890.1</name>
</gene>
<dbReference type="eggNOG" id="ENOG502SKP4">
    <property type="taxonomic scope" value="Eukaryota"/>
</dbReference>
<dbReference type="AlphaFoldDB" id="E5AF13"/>
<dbReference type="VEuPathDB" id="FungiDB:LEMA_P005890.1"/>
<organism evidence="1 2">
    <name type="scientific">Leptosphaeria maculans (strain JN3 / isolate v23.1.3 / race Av1-4-5-6-7-8)</name>
    <name type="common">Blackleg fungus</name>
    <name type="synonym">Phoma lingam</name>
    <dbReference type="NCBI Taxonomy" id="985895"/>
    <lineage>
        <taxon>Eukaryota</taxon>
        <taxon>Fungi</taxon>
        <taxon>Dikarya</taxon>
        <taxon>Ascomycota</taxon>
        <taxon>Pezizomycotina</taxon>
        <taxon>Dothideomycetes</taxon>
        <taxon>Pleosporomycetidae</taxon>
        <taxon>Pleosporales</taxon>
        <taxon>Pleosporineae</taxon>
        <taxon>Leptosphaeriaceae</taxon>
        <taxon>Plenodomus</taxon>
        <taxon>Plenodomus lingam/Leptosphaeria maculans species complex</taxon>
    </lineage>
</organism>
<evidence type="ECO:0000313" key="1">
    <source>
        <dbReference type="EMBL" id="CBY01802.1"/>
    </source>
</evidence>
<reference evidence="2" key="1">
    <citation type="journal article" date="2011" name="Nat. Commun.">
        <title>Effector diversification within compartments of the Leptosphaeria maculans genome affected by Repeat-Induced Point mutations.</title>
        <authorList>
            <person name="Rouxel T."/>
            <person name="Grandaubert J."/>
            <person name="Hane J.K."/>
            <person name="Hoede C."/>
            <person name="van de Wouw A.P."/>
            <person name="Couloux A."/>
            <person name="Dominguez V."/>
            <person name="Anthouard V."/>
            <person name="Bally P."/>
            <person name="Bourras S."/>
            <person name="Cozijnsen A.J."/>
            <person name="Ciuffetti L.M."/>
            <person name="Degrave A."/>
            <person name="Dilmaghani A."/>
            <person name="Duret L."/>
            <person name="Fudal I."/>
            <person name="Goodwin S.B."/>
            <person name="Gout L."/>
            <person name="Glaser N."/>
            <person name="Linglin J."/>
            <person name="Kema G.H.J."/>
            <person name="Lapalu N."/>
            <person name="Lawrence C.B."/>
            <person name="May K."/>
            <person name="Meyer M."/>
            <person name="Ollivier B."/>
            <person name="Poulain J."/>
            <person name="Schoch C.L."/>
            <person name="Simon A."/>
            <person name="Spatafora J.W."/>
            <person name="Stachowiak A."/>
            <person name="Turgeon B.G."/>
            <person name="Tyler B.M."/>
            <person name="Vincent D."/>
            <person name="Weissenbach J."/>
            <person name="Amselem J."/>
            <person name="Quesneville H."/>
            <person name="Oliver R.P."/>
            <person name="Wincker P."/>
            <person name="Balesdent M.-H."/>
            <person name="Howlett B.J."/>
        </authorList>
    </citation>
    <scope>NUCLEOTIDE SEQUENCE [LARGE SCALE GENOMIC DNA]</scope>
    <source>
        <strain evidence="2">JN3 / isolate v23.1.3 / race Av1-4-5-6-7-8</strain>
    </source>
</reference>
<protein>
    <submittedName>
        <fullName evidence="1">Predicted protein</fullName>
    </submittedName>
</protein>
<dbReference type="EMBL" id="FP929139">
    <property type="protein sequence ID" value="CBY01802.1"/>
    <property type="molecule type" value="Genomic_DNA"/>
</dbReference>
<name>E5AF13_LEPMJ</name>
<dbReference type="Proteomes" id="UP000002668">
    <property type="component" value="Genome"/>
</dbReference>
<sequence length="464" mass="52221">MLQQIPLEKRLLYLVNQREILPLLQKYSLRTIEDSLNQEIYDLEYAPWRFFKNAASLKLRPPGGFPLDMLERRFQLTAYHEETLPSETFRWTRELPQLGGFEHACLKIYPHGKAGSGVVYLTADANPDNVGSQTTVFGFRALAISPEQTATSKSSDSFVVDDTLSLTIDKTAWPPDTDWSSVKDPTDGGTIKLGTYTTPDGYSVPTARMPSLDDVQTKVNQAMGRKIEQLYRCVSTISAAGNPVHTVELNRAAWLPFLADGGTSESNFGLEFQSNLGIDAKVPCLFQEFQIEQDLFWPKASKAVIFEYNPVMRGMKGDWHFVTMGYARSKMDHFNALRSKVSRTVATESPFAPLDSATRTPAACTNSLDAYAANSHKHQRSHDASQKIVTKAMFYHMNQDDREKFTNSSKPTDLPSSLADGLKPGLKTFLRTKYAPAYLCQSFEASDDYRGTFTEKEGEKLWYW</sequence>
<evidence type="ECO:0000313" key="2">
    <source>
        <dbReference type="Proteomes" id="UP000002668"/>
    </source>
</evidence>
<accession>E5AF13</accession>
<proteinExistence type="predicted"/>
<keyword evidence="2" id="KW-1185">Reference proteome</keyword>
<dbReference type="HOGENOM" id="CLU_589350_0_0_1"/>